<dbReference type="PANTHER" id="PTHR12236:SF79">
    <property type="entry name" value="CUTICULAR PROTEIN 50CB-RELATED"/>
    <property type="match status" value="1"/>
</dbReference>
<evidence type="ECO:0000313" key="4">
    <source>
        <dbReference type="EMBL" id="KAK5639803.1"/>
    </source>
</evidence>
<dbReference type="PROSITE" id="PS51155">
    <property type="entry name" value="CHIT_BIND_RR_2"/>
    <property type="match status" value="1"/>
</dbReference>
<dbReference type="PROSITE" id="PS00233">
    <property type="entry name" value="CHIT_BIND_RR_1"/>
    <property type="match status" value="1"/>
</dbReference>
<gene>
    <name evidence="4" type="ORF">RI129_010614</name>
</gene>
<evidence type="ECO:0000256" key="1">
    <source>
        <dbReference type="ARBA" id="ARBA00022460"/>
    </source>
</evidence>
<keyword evidence="1 2" id="KW-0193">Cuticle</keyword>
<keyword evidence="5" id="KW-1185">Reference proteome</keyword>
<dbReference type="InterPro" id="IPR051217">
    <property type="entry name" value="Insect_Cuticle_Struc_Prot"/>
</dbReference>
<dbReference type="EMBL" id="JAVRBK010000008">
    <property type="protein sequence ID" value="KAK5639803.1"/>
    <property type="molecule type" value="Genomic_DNA"/>
</dbReference>
<accession>A0AAN7ZI32</accession>
<dbReference type="GO" id="GO:0005615">
    <property type="term" value="C:extracellular space"/>
    <property type="evidence" value="ECO:0007669"/>
    <property type="project" value="TreeGrafter"/>
</dbReference>
<comment type="caution">
    <text evidence="4">The sequence shown here is derived from an EMBL/GenBank/DDBJ whole genome shotgun (WGS) entry which is preliminary data.</text>
</comment>
<evidence type="ECO:0000256" key="3">
    <source>
        <dbReference type="SAM" id="MobiDB-lite"/>
    </source>
</evidence>
<proteinExistence type="predicted"/>
<evidence type="ECO:0008006" key="6">
    <source>
        <dbReference type="Google" id="ProtNLM"/>
    </source>
</evidence>
<evidence type="ECO:0000256" key="2">
    <source>
        <dbReference type="PROSITE-ProRule" id="PRU00497"/>
    </source>
</evidence>
<feature type="region of interest" description="Disordered" evidence="3">
    <location>
        <begin position="156"/>
        <end position="232"/>
    </location>
</feature>
<organism evidence="4 5">
    <name type="scientific">Pyrocoelia pectoralis</name>
    <dbReference type="NCBI Taxonomy" id="417401"/>
    <lineage>
        <taxon>Eukaryota</taxon>
        <taxon>Metazoa</taxon>
        <taxon>Ecdysozoa</taxon>
        <taxon>Arthropoda</taxon>
        <taxon>Hexapoda</taxon>
        <taxon>Insecta</taxon>
        <taxon>Pterygota</taxon>
        <taxon>Neoptera</taxon>
        <taxon>Endopterygota</taxon>
        <taxon>Coleoptera</taxon>
        <taxon>Polyphaga</taxon>
        <taxon>Elateriformia</taxon>
        <taxon>Elateroidea</taxon>
        <taxon>Lampyridae</taxon>
        <taxon>Lampyrinae</taxon>
        <taxon>Pyrocoelia</taxon>
    </lineage>
</organism>
<sequence length="232" mass="26204">MYTQRIKGKLFFVSITVVIHFLYREQVVQSGGCANIIFWDMIKIIYSTVLACLAVVHCEPPVPQYGPPISSYGTPNYNADFNHEHGEPKSYEFGYQVKDDYTGNNYNRQETSDGNQVNGEYRVQLPDGRTQIVTYYADWQSGFHADVRYEGTATYPEDYGHRPSQNYGIPNQYGPPAYDGNDYSGPATPYNTNAGYANNDGYNNYQNNGYDSYSNPENYASRIGPTPTYGPP</sequence>
<dbReference type="GO" id="GO:0031012">
    <property type="term" value="C:extracellular matrix"/>
    <property type="evidence" value="ECO:0007669"/>
    <property type="project" value="TreeGrafter"/>
</dbReference>
<dbReference type="Pfam" id="PF00379">
    <property type="entry name" value="Chitin_bind_4"/>
    <property type="match status" value="1"/>
</dbReference>
<dbReference type="InterPro" id="IPR031311">
    <property type="entry name" value="CHIT_BIND_RR_consensus"/>
</dbReference>
<dbReference type="InterPro" id="IPR000618">
    <property type="entry name" value="Insect_cuticle"/>
</dbReference>
<dbReference type="Proteomes" id="UP001329430">
    <property type="component" value="Chromosome 8"/>
</dbReference>
<feature type="compositionally biased region" description="Low complexity" evidence="3">
    <location>
        <begin position="190"/>
        <end position="215"/>
    </location>
</feature>
<dbReference type="AlphaFoldDB" id="A0AAN7ZI32"/>
<dbReference type="GO" id="GO:0042302">
    <property type="term" value="F:structural constituent of cuticle"/>
    <property type="evidence" value="ECO:0007669"/>
    <property type="project" value="UniProtKB-UniRule"/>
</dbReference>
<dbReference type="PANTHER" id="PTHR12236">
    <property type="entry name" value="STRUCTURAL CONTITUENT OF CUTICLE"/>
    <property type="match status" value="1"/>
</dbReference>
<name>A0AAN7ZI32_9COLE</name>
<reference evidence="4 5" key="1">
    <citation type="journal article" date="2024" name="Insects">
        <title>An Improved Chromosome-Level Genome Assembly of the Firefly Pyrocoelia pectoralis.</title>
        <authorList>
            <person name="Fu X."/>
            <person name="Meyer-Rochow V.B."/>
            <person name="Ballantyne L."/>
            <person name="Zhu X."/>
        </authorList>
    </citation>
    <scope>NUCLEOTIDE SEQUENCE [LARGE SCALE GENOMIC DNA]</scope>
    <source>
        <strain evidence="4">XCY_ONT2</strain>
    </source>
</reference>
<evidence type="ECO:0000313" key="5">
    <source>
        <dbReference type="Proteomes" id="UP001329430"/>
    </source>
</evidence>
<protein>
    <recommendedName>
        <fullName evidence="6">Pro-resilin-like</fullName>
    </recommendedName>
</protein>